<gene>
    <name evidence="5" type="ORF">HMPREF9460_01944</name>
</gene>
<keyword evidence="3" id="KW-0408">Iron</keyword>
<dbReference type="EMBL" id="ADLO01000056">
    <property type="protein sequence ID" value="KGF55631.1"/>
    <property type="molecule type" value="Genomic_DNA"/>
</dbReference>
<accession>A0A096B9B0</accession>
<name>A0A096B9B0_FLAPL</name>
<dbReference type="InterPro" id="IPR050669">
    <property type="entry name" value="Hemerythrin"/>
</dbReference>
<dbReference type="HOGENOM" id="CLU_082356_0_0_9"/>
<sequence>MIRWNDNYITGIEKLDKEHQQLFQMADQVLNKLRERGDEANYRIFLVRETLTYITSYFERHAKAEEEYMRKIGYTGYTLHKMLHDEFCNIQLKKYQDIVKRGECSKEEIQDFVGSGIGWLLEHIATADMAIIGKGILAAPAKNSDFEARLEEKINTLLTASLNIAANAKIIGRSYQGEFLGKAVYQKMVYSLDSREITIVSGIESSFLLRVAEMIYGTEVKNEMDLILSSLQLFAANFWRSIGQHFAGSNTMMTMKSNSFIIAGLLSEELRKLKLTHSLLFASDMGKFFIAVNY</sequence>
<evidence type="ECO:0000313" key="6">
    <source>
        <dbReference type="Proteomes" id="UP000029585"/>
    </source>
</evidence>
<keyword evidence="6" id="KW-1185">Reference proteome</keyword>
<dbReference type="PANTHER" id="PTHR37164">
    <property type="entry name" value="BACTERIOHEMERYTHRIN"/>
    <property type="match status" value="1"/>
</dbReference>
<dbReference type="NCBIfam" id="TIGR02481">
    <property type="entry name" value="hemeryth_dom"/>
    <property type="match status" value="1"/>
</dbReference>
<evidence type="ECO:0000256" key="1">
    <source>
        <dbReference type="ARBA" id="ARBA00010587"/>
    </source>
</evidence>
<evidence type="ECO:0000313" key="5">
    <source>
        <dbReference type="EMBL" id="KGF55631.1"/>
    </source>
</evidence>
<evidence type="ECO:0000259" key="4">
    <source>
        <dbReference type="Pfam" id="PF01814"/>
    </source>
</evidence>
<dbReference type="GO" id="GO:0046872">
    <property type="term" value="F:metal ion binding"/>
    <property type="evidence" value="ECO:0007669"/>
    <property type="project" value="UniProtKB-KW"/>
</dbReference>
<dbReference type="SUPFAM" id="SSF47188">
    <property type="entry name" value="Hemerythrin-like"/>
    <property type="match status" value="1"/>
</dbReference>
<dbReference type="AlphaFoldDB" id="A0A096B9B0"/>
<reference evidence="5 6" key="1">
    <citation type="submission" date="2011-08" db="EMBL/GenBank/DDBJ databases">
        <title>The Genome Sequence of Clostridium orbiscindens 1_3_50AFAA.</title>
        <authorList>
            <consortium name="The Broad Institute Genome Sequencing Platform"/>
            <person name="Earl A."/>
            <person name="Ward D."/>
            <person name="Feldgarden M."/>
            <person name="Gevers D."/>
            <person name="Daigneault M."/>
            <person name="Strauss J."/>
            <person name="Allen-Vercoe E."/>
            <person name="Young S.K."/>
            <person name="Zeng Q."/>
            <person name="Gargeya S."/>
            <person name="Fitzgerald M."/>
            <person name="Haas B."/>
            <person name="Abouelleil A."/>
            <person name="Alvarado L."/>
            <person name="Arachchi H.M."/>
            <person name="Berlin A."/>
            <person name="Brown A."/>
            <person name="Chapman S.B."/>
            <person name="Chen Z."/>
            <person name="Dunbar C."/>
            <person name="Freedman E."/>
            <person name="Gearin G."/>
            <person name="Gellesch M."/>
            <person name="Goldberg J."/>
            <person name="Griggs A."/>
            <person name="Gujja S."/>
            <person name="Heiman D."/>
            <person name="Howarth C."/>
            <person name="Larson L."/>
            <person name="Lui A."/>
            <person name="MacDonald P.J.P."/>
            <person name="Montmayeur A."/>
            <person name="Murphy C."/>
            <person name="Neiman D."/>
            <person name="Pearson M."/>
            <person name="Priest M."/>
            <person name="Roberts A."/>
            <person name="Saif S."/>
            <person name="Shea T."/>
            <person name="Shenoy N."/>
            <person name="Sisk P."/>
            <person name="Stolte C."/>
            <person name="Sykes S."/>
            <person name="Wortman J."/>
            <person name="Nusbaum C."/>
            <person name="Birren B."/>
        </authorList>
    </citation>
    <scope>NUCLEOTIDE SEQUENCE [LARGE SCALE GENOMIC DNA]</scope>
    <source>
        <strain evidence="5 6">1_3_50AFAA</strain>
    </source>
</reference>
<dbReference type="eggNOG" id="COG2703">
    <property type="taxonomic scope" value="Bacteria"/>
</dbReference>
<evidence type="ECO:0000256" key="3">
    <source>
        <dbReference type="ARBA" id="ARBA00023004"/>
    </source>
</evidence>
<dbReference type="PANTHER" id="PTHR37164:SF1">
    <property type="entry name" value="BACTERIOHEMERYTHRIN"/>
    <property type="match status" value="1"/>
</dbReference>
<comment type="caution">
    <text evidence="5">The sequence shown here is derived from an EMBL/GenBank/DDBJ whole genome shotgun (WGS) entry which is preliminary data.</text>
</comment>
<organism evidence="5 6">
    <name type="scientific">Flavonifractor plautii 1_3_50AFAA</name>
    <dbReference type="NCBI Taxonomy" id="742738"/>
    <lineage>
        <taxon>Bacteria</taxon>
        <taxon>Bacillati</taxon>
        <taxon>Bacillota</taxon>
        <taxon>Clostridia</taxon>
        <taxon>Eubacteriales</taxon>
        <taxon>Oscillospiraceae</taxon>
        <taxon>Flavonifractor</taxon>
    </lineage>
</organism>
<dbReference type="InterPro" id="IPR035938">
    <property type="entry name" value="Hemerythrin-like_sf"/>
</dbReference>
<dbReference type="RefSeq" id="WP_044941066.1">
    <property type="nucleotide sequence ID" value="NZ_KN174163.1"/>
</dbReference>
<dbReference type="Proteomes" id="UP000029585">
    <property type="component" value="Unassembled WGS sequence"/>
</dbReference>
<dbReference type="InterPro" id="IPR012827">
    <property type="entry name" value="Hemerythrin_metal-bd"/>
</dbReference>
<dbReference type="InterPro" id="IPR012312">
    <property type="entry name" value="Hemerythrin-like"/>
</dbReference>
<keyword evidence="2" id="KW-0479">Metal-binding</keyword>
<dbReference type="Gene3D" id="1.20.120.50">
    <property type="entry name" value="Hemerythrin-like"/>
    <property type="match status" value="1"/>
</dbReference>
<dbReference type="Pfam" id="PF01814">
    <property type="entry name" value="Hemerythrin"/>
    <property type="match status" value="1"/>
</dbReference>
<proteinExistence type="inferred from homology"/>
<comment type="similarity">
    <text evidence="1">Belongs to the hemerythrin family.</text>
</comment>
<dbReference type="CDD" id="cd12107">
    <property type="entry name" value="Hemerythrin"/>
    <property type="match status" value="1"/>
</dbReference>
<protein>
    <recommendedName>
        <fullName evidence="4">Hemerythrin-like domain-containing protein</fullName>
    </recommendedName>
</protein>
<feature type="domain" description="Hemerythrin-like" evidence="4">
    <location>
        <begin position="10"/>
        <end position="130"/>
    </location>
</feature>
<evidence type="ECO:0000256" key="2">
    <source>
        <dbReference type="ARBA" id="ARBA00022723"/>
    </source>
</evidence>